<dbReference type="Proteomes" id="UP001551584">
    <property type="component" value="Unassembled WGS sequence"/>
</dbReference>
<dbReference type="EMBL" id="JBEZNA010000034">
    <property type="protein sequence ID" value="MEU9578790.1"/>
    <property type="molecule type" value="Genomic_DNA"/>
</dbReference>
<dbReference type="InterPro" id="IPR046053">
    <property type="entry name" value="DUF6011"/>
</dbReference>
<dbReference type="RefSeq" id="WP_359273141.1">
    <property type="nucleotide sequence ID" value="NZ_JBEZNA010000034.1"/>
</dbReference>
<organism evidence="2 3">
    <name type="scientific">Streptomyces chilikensis</name>
    <dbReference type="NCBI Taxonomy" id="1194079"/>
    <lineage>
        <taxon>Bacteria</taxon>
        <taxon>Bacillati</taxon>
        <taxon>Actinomycetota</taxon>
        <taxon>Actinomycetes</taxon>
        <taxon>Kitasatosporales</taxon>
        <taxon>Streptomycetaceae</taxon>
        <taxon>Streptomyces</taxon>
    </lineage>
</organism>
<name>A0ABV3ERE8_9ACTN</name>
<keyword evidence="3" id="KW-1185">Reference proteome</keyword>
<accession>A0ABV3ERE8</accession>
<reference evidence="2 3" key="1">
    <citation type="submission" date="2024-06" db="EMBL/GenBank/DDBJ databases">
        <title>The Natural Products Discovery Center: Release of the First 8490 Sequenced Strains for Exploring Actinobacteria Biosynthetic Diversity.</title>
        <authorList>
            <person name="Kalkreuter E."/>
            <person name="Kautsar S.A."/>
            <person name="Yang D."/>
            <person name="Bader C.D."/>
            <person name="Teijaro C.N."/>
            <person name="Fluegel L."/>
            <person name="Davis C.M."/>
            <person name="Simpson J.R."/>
            <person name="Lauterbach L."/>
            <person name="Steele A.D."/>
            <person name="Gui C."/>
            <person name="Meng S."/>
            <person name="Li G."/>
            <person name="Viehrig K."/>
            <person name="Ye F."/>
            <person name="Su P."/>
            <person name="Kiefer A.F."/>
            <person name="Nichols A."/>
            <person name="Cepeda A.J."/>
            <person name="Yan W."/>
            <person name="Fan B."/>
            <person name="Jiang Y."/>
            <person name="Adhikari A."/>
            <person name="Zheng C.-J."/>
            <person name="Schuster L."/>
            <person name="Cowan T.M."/>
            <person name="Smanski M.J."/>
            <person name="Chevrette M.G."/>
            <person name="De Carvalho L.P.S."/>
            <person name="Shen B."/>
        </authorList>
    </citation>
    <scope>NUCLEOTIDE SEQUENCE [LARGE SCALE GENOMIC DNA]</scope>
    <source>
        <strain evidence="2 3">NPDC048117</strain>
    </source>
</reference>
<protein>
    <submittedName>
        <fullName evidence="2">DUF6011 domain-containing protein</fullName>
    </submittedName>
</protein>
<comment type="caution">
    <text evidence="2">The sequence shown here is derived from an EMBL/GenBank/DDBJ whole genome shotgun (WGS) entry which is preliminary data.</text>
</comment>
<feature type="region of interest" description="Disordered" evidence="1">
    <location>
        <begin position="1"/>
        <end position="20"/>
    </location>
</feature>
<dbReference type="Pfam" id="PF19474">
    <property type="entry name" value="DUF6011"/>
    <property type="match status" value="1"/>
</dbReference>
<sequence>MDTVTTGQVPLLPPPPGDRPRVVLCRNPHCRRELTDPVSRLRGWGPECDREYRMAHQRRDVDQDPLPGM</sequence>
<evidence type="ECO:0000256" key="1">
    <source>
        <dbReference type="SAM" id="MobiDB-lite"/>
    </source>
</evidence>
<evidence type="ECO:0000313" key="2">
    <source>
        <dbReference type="EMBL" id="MEU9578790.1"/>
    </source>
</evidence>
<evidence type="ECO:0000313" key="3">
    <source>
        <dbReference type="Proteomes" id="UP001551584"/>
    </source>
</evidence>
<proteinExistence type="predicted"/>
<gene>
    <name evidence="2" type="ORF">AB0D95_16260</name>
</gene>